<name>A0ABS2NP86_9FIRM</name>
<dbReference type="RefSeq" id="WP_204401275.1">
    <property type="nucleotide sequence ID" value="NZ_JAFBEE010000006.1"/>
</dbReference>
<sequence length="434" mass="50911">MKRRYRRYFIIMENEDNGFEVSNNQKPKGHAKVEVSNDKGKMVLHCQNLKDLSEKRMRYRWYLVNTNKEEPTVIDIGPMEVDENGKGEITWEFNGENVKATKEAIDDFNLLTMLVESIGDNKTIVAPLVGYIDKEKFDWREILAQRFFGDTTSNSFSKKPKLEKSQPIPKPIPDIIPKKEQNPPSNLQPKVEKPVREENKPKEENKIVEKPMIKEETIVKEKTTVKETPIVKETQQVRDPQTVNETSKPVQENQPFIRPQAAKEPKHQRAMENPYGAQSVLKSLQGYIETTVKMFPKVNPFEEPIENYQWWHIYYNQQTMYRAHMPFIGYIDGAKYPTQYYPYQYPTDCQRQVYQYQHYLFGIVYDANKEVKYYVYGIPGRKTKSEQPYGGKTGFDYWKSCRRGHVDDRTQGYWLLHIDPTTGGVAKPFKSTTI</sequence>
<feature type="region of interest" description="Disordered" evidence="1">
    <location>
        <begin position="153"/>
        <end position="201"/>
    </location>
</feature>
<keyword evidence="3" id="KW-1185">Reference proteome</keyword>
<accession>A0ABS2NP86</accession>
<organism evidence="2 3">
    <name type="scientific">Alkaliphilus hydrothermalis</name>
    <dbReference type="NCBI Taxonomy" id="1482730"/>
    <lineage>
        <taxon>Bacteria</taxon>
        <taxon>Bacillati</taxon>
        <taxon>Bacillota</taxon>
        <taxon>Clostridia</taxon>
        <taxon>Peptostreptococcales</taxon>
        <taxon>Natronincolaceae</taxon>
        <taxon>Alkaliphilus</taxon>
    </lineage>
</organism>
<evidence type="ECO:0000256" key="1">
    <source>
        <dbReference type="SAM" id="MobiDB-lite"/>
    </source>
</evidence>
<protein>
    <submittedName>
        <fullName evidence="2">Uncharacterized protein</fullName>
    </submittedName>
</protein>
<reference evidence="2 3" key="1">
    <citation type="submission" date="2021-01" db="EMBL/GenBank/DDBJ databases">
        <title>Genomic Encyclopedia of Type Strains, Phase IV (KMG-IV): sequencing the most valuable type-strain genomes for metagenomic binning, comparative biology and taxonomic classification.</title>
        <authorList>
            <person name="Goeker M."/>
        </authorList>
    </citation>
    <scope>NUCLEOTIDE SEQUENCE [LARGE SCALE GENOMIC DNA]</scope>
    <source>
        <strain evidence="2 3">DSM 25890</strain>
    </source>
</reference>
<feature type="compositionally biased region" description="Basic and acidic residues" evidence="1">
    <location>
        <begin position="190"/>
        <end position="201"/>
    </location>
</feature>
<dbReference type="Proteomes" id="UP001314796">
    <property type="component" value="Unassembled WGS sequence"/>
</dbReference>
<proteinExistence type="predicted"/>
<gene>
    <name evidence="2" type="ORF">JOC73_001272</name>
</gene>
<evidence type="ECO:0000313" key="3">
    <source>
        <dbReference type="Proteomes" id="UP001314796"/>
    </source>
</evidence>
<comment type="caution">
    <text evidence="2">The sequence shown here is derived from an EMBL/GenBank/DDBJ whole genome shotgun (WGS) entry which is preliminary data.</text>
</comment>
<dbReference type="EMBL" id="JAFBEE010000006">
    <property type="protein sequence ID" value="MBM7614758.1"/>
    <property type="molecule type" value="Genomic_DNA"/>
</dbReference>
<evidence type="ECO:0000313" key="2">
    <source>
        <dbReference type="EMBL" id="MBM7614758.1"/>
    </source>
</evidence>